<gene>
    <name evidence="11" type="ORF">RHS01_06723</name>
</gene>
<comment type="catalytic activity">
    <reaction evidence="8">
        <text>a 5,6-dihydrouridine in mRNA + NADP(+) = a uridine in mRNA + NADPH + H(+)</text>
        <dbReference type="Rhea" id="RHEA:69855"/>
        <dbReference type="Rhea" id="RHEA-COMP:14658"/>
        <dbReference type="Rhea" id="RHEA-COMP:17789"/>
        <dbReference type="ChEBI" id="CHEBI:15378"/>
        <dbReference type="ChEBI" id="CHEBI:57783"/>
        <dbReference type="ChEBI" id="CHEBI:58349"/>
        <dbReference type="ChEBI" id="CHEBI:65315"/>
        <dbReference type="ChEBI" id="CHEBI:74443"/>
    </reaction>
    <physiologicalReaction direction="right-to-left" evidence="8">
        <dbReference type="Rhea" id="RHEA:69857"/>
    </physiologicalReaction>
</comment>
<evidence type="ECO:0000256" key="9">
    <source>
        <dbReference type="SAM" id="MobiDB-lite"/>
    </source>
</evidence>
<dbReference type="InterPro" id="IPR013785">
    <property type="entry name" value="Aldolase_TIM"/>
</dbReference>
<dbReference type="Pfam" id="PF01207">
    <property type="entry name" value="Dus"/>
    <property type="match status" value="1"/>
</dbReference>
<dbReference type="GO" id="GO:0050660">
    <property type="term" value="F:flavin adenine dinucleotide binding"/>
    <property type="evidence" value="ECO:0007669"/>
    <property type="project" value="InterPro"/>
</dbReference>
<dbReference type="AlphaFoldDB" id="A0A8H7M0G8"/>
<dbReference type="InterPro" id="IPR052582">
    <property type="entry name" value="tRNA-DUS-like"/>
</dbReference>
<comment type="cofactor">
    <cofactor evidence="1">
        <name>FMN</name>
        <dbReference type="ChEBI" id="CHEBI:58210"/>
    </cofactor>
</comment>
<dbReference type="GO" id="GO:0005737">
    <property type="term" value="C:cytoplasm"/>
    <property type="evidence" value="ECO:0007669"/>
    <property type="project" value="TreeGrafter"/>
</dbReference>
<dbReference type="EMBL" id="JACYCF010000012">
    <property type="protein sequence ID" value="KAF8753764.1"/>
    <property type="molecule type" value="Genomic_DNA"/>
</dbReference>
<feature type="region of interest" description="Disordered" evidence="9">
    <location>
        <begin position="235"/>
        <end position="277"/>
    </location>
</feature>
<evidence type="ECO:0000256" key="3">
    <source>
        <dbReference type="ARBA" id="ARBA00022643"/>
    </source>
</evidence>
<dbReference type="PANTHER" id="PTHR45936:SF1">
    <property type="entry name" value="TRNA-DIHYDROURIDINE(20) SYNTHASE [NAD(P)+]-LIKE"/>
    <property type="match status" value="1"/>
</dbReference>
<name>A0A8H7M0G8_9AGAM</name>
<evidence type="ECO:0000256" key="8">
    <source>
        <dbReference type="ARBA" id="ARBA00049447"/>
    </source>
</evidence>
<evidence type="ECO:0000313" key="12">
    <source>
        <dbReference type="Proteomes" id="UP000614334"/>
    </source>
</evidence>
<protein>
    <recommendedName>
        <fullName evidence="10">DUS-like FMN-binding domain-containing protein</fullName>
    </recommendedName>
</protein>
<feature type="region of interest" description="Disordered" evidence="9">
    <location>
        <begin position="185"/>
        <end position="204"/>
    </location>
</feature>
<dbReference type="InterPro" id="IPR035587">
    <property type="entry name" value="DUS-like_FMN-bd"/>
</dbReference>
<feature type="domain" description="DUS-like FMN-binding" evidence="10">
    <location>
        <begin position="381"/>
        <end position="599"/>
    </location>
</feature>
<evidence type="ECO:0000256" key="5">
    <source>
        <dbReference type="ARBA" id="ARBA00022694"/>
    </source>
</evidence>
<evidence type="ECO:0000256" key="2">
    <source>
        <dbReference type="ARBA" id="ARBA00022630"/>
    </source>
</evidence>
<evidence type="ECO:0000256" key="4">
    <source>
        <dbReference type="ARBA" id="ARBA00022664"/>
    </source>
</evidence>
<sequence>HLGAGRNIRAILGEQVWLWCWPQRMRGSGVSFPVADGTGKWEEFHRDRSRVGDHSGSRHRDNGWSSTDADVDESGTNGGRNGSRLRAADQEDMAHGSILLDPETQFEWPPKDPNVYKDRNIASATALQKRLQGSPWTYGNEGFNPALRMRVANNHPPYHPSYQAEGPSDESIHPEIDAGRQFDHEYDSVSTSSSPSRASSEYDVDMSADRDVRMRRGSEGWEVRPMTNEEIVQRYARSRGLETITRPEPEPDEDEPEDEGEPLDHNSVGEGTGVPVSPPKYNVSSILINHLRSAVSRMHAILDRHTALLKGFGLVSVASRTCLSQKFNTMPVARESLSPPSSPRPSKRVKLNDDPETSLAAVPKIDDSWRIPVDYTNGIILAPMVRSGTLPTRLLSLKYGATLVWSPEIIDKAIIGSRRIVDDGSSDPDLAAQAAQVVIQDVAGIDLNCGCPKPFSVHAGMGAALLSTPDLLCGILSKLRSTIPPNVPLSAKIRLLADAEATRALVSRIWREGGISALTVHCRTREMRPATPAVTSRMREAVDQIAELEAEDKTGRRVAVIYNGDCPGALAAQEMKDRTGATSVMMARAAEANPSCFDPSRPVRDAELKLCQSTCV</sequence>
<dbReference type="GO" id="GO:0006397">
    <property type="term" value="P:mRNA processing"/>
    <property type="evidence" value="ECO:0007669"/>
    <property type="project" value="UniProtKB-KW"/>
</dbReference>
<feature type="region of interest" description="Disordered" evidence="9">
    <location>
        <begin position="333"/>
        <end position="355"/>
    </location>
</feature>
<dbReference type="Proteomes" id="UP000614334">
    <property type="component" value="Unassembled WGS sequence"/>
</dbReference>
<feature type="compositionally biased region" description="Low complexity" evidence="9">
    <location>
        <begin position="188"/>
        <end position="199"/>
    </location>
</feature>
<accession>A0A8H7M0G8</accession>
<keyword evidence="6" id="KW-0560">Oxidoreductase</keyword>
<evidence type="ECO:0000313" key="11">
    <source>
        <dbReference type="EMBL" id="KAF8753764.1"/>
    </source>
</evidence>
<evidence type="ECO:0000256" key="1">
    <source>
        <dbReference type="ARBA" id="ARBA00001917"/>
    </source>
</evidence>
<keyword evidence="2" id="KW-0285">Flavoprotein</keyword>
<comment type="catalytic activity">
    <reaction evidence="7">
        <text>a 5,6-dihydrouridine in mRNA + NAD(+) = a uridine in mRNA + NADH + H(+)</text>
        <dbReference type="Rhea" id="RHEA:69851"/>
        <dbReference type="Rhea" id="RHEA-COMP:14658"/>
        <dbReference type="Rhea" id="RHEA-COMP:17789"/>
        <dbReference type="ChEBI" id="CHEBI:15378"/>
        <dbReference type="ChEBI" id="CHEBI:57540"/>
        <dbReference type="ChEBI" id="CHEBI:57945"/>
        <dbReference type="ChEBI" id="CHEBI:65315"/>
        <dbReference type="ChEBI" id="CHEBI:74443"/>
    </reaction>
    <physiologicalReaction direction="right-to-left" evidence="7">
        <dbReference type="Rhea" id="RHEA:69853"/>
    </physiologicalReaction>
</comment>
<evidence type="ECO:0000256" key="6">
    <source>
        <dbReference type="ARBA" id="ARBA00023002"/>
    </source>
</evidence>
<keyword evidence="4" id="KW-0507">mRNA processing</keyword>
<dbReference type="SUPFAM" id="SSF51395">
    <property type="entry name" value="FMN-linked oxidoreductases"/>
    <property type="match status" value="1"/>
</dbReference>
<keyword evidence="3" id="KW-0288">FMN</keyword>
<dbReference type="PROSITE" id="PS01136">
    <property type="entry name" value="UPF0034"/>
    <property type="match status" value="1"/>
</dbReference>
<reference evidence="11" key="1">
    <citation type="submission" date="2020-09" db="EMBL/GenBank/DDBJ databases">
        <title>Comparative genome analyses of four rice-infecting Rhizoctonia solani isolates reveal extensive enrichment of homogalacturonan modification genes.</title>
        <authorList>
            <person name="Lee D.-Y."/>
            <person name="Jeon J."/>
            <person name="Kim K.-T."/>
            <person name="Cheong K."/>
            <person name="Song H."/>
            <person name="Choi G."/>
            <person name="Ko J."/>
            <person name="Opiyo S.O."/>
            <person name="Zuo S."/>
            <person name="Madhav S."/>
            <person name="Lee Y.-H."/>
            <person name="Wang G.-L."/>
        </authorList>
    </citation>
    <scope>NUCLEOTIDE SEQUENCE</scope>
    <source>
        <strain evidence="11">AG1-IA B2</strain>
    </source>
</reference>
<feature type="non-terminal residue" evidence="11">
    <location>
        <position position="1"/>
    </location>
</feature>
<evidence type="ECO:0000256" key="7">
    <source>
        <dbReference type="ARBA" id="ARBA00048342"/>
    </source>
</evidence>
<dbReference type="CDD" id="cd02801">
    <property type="entry name" value="DUS_like_FMN"/>
    <property type="match status" value="1"/>
</dbReference>
<keyword evidence="5" id="KW-0819">tRNA processing</keyword>
<dbReference type="Gene3D" id="3.20.20.70">
    <property type="entry name" value="Aldolase class I"/>
    <property type="match status" value="1"/>
</dbReference>
<evidence type="ECO:0000259" key="10">
    <source>
        <dbReference type="Pfam" id="PF01207"/>
    </source>
</evidence>
<comment type="caution">
    <text evidence="11">The sequence shown here is derived from an EMBL/GenBank/DDBJ whole genome shotgun (WGS) entry which is preliminary data.</text>
</comment>
<organism evidence="11 12">
    <name type="scientific">Rhizoctonia solani</name>
    <dbReference type="NCBI Taxonomy" id="456999"/>
    <lineage>
        <taxon>Eukaryota</taxon>
        <taxon>Fungi</taxon>
        <taxon>Dikarya</taxon>
        <taxon>Basidiomycota</taxon>
        <taxon>Agaricomycotina</taxon>
        <taxon>Agaricomycetes</taxon>
        <taxon>Cantharellales</taxon>
        <taxon>Ceratobasidiaceae</taxon>
        <taxon>Rhizoctonia</taxon>
    </lineage>
</organism>
<feature type="region of interest" description="Disordered" evidence="9">
    <location>
        <begin position="46"/>
        <end position="84"/>
    </location>
</feature>
<proteinExistence type="predicted"/>
<feature type="non-terminal residue" evidence="11">
    <location>
        <position position="616"/>
    </location>
</feature>
<feature type="compositionally biased region" description="Basic and acidic residues" evidence="9">
    <location>
        <begin position="46"/>
        <end position="62"/>
    </location>
</feature>
<dbReference type="InterPro" id="IPR018517">
    <property type="entry name" value="tRNA_hU_synthase_CS"/>
</dbReference>
<dbReference type="PANTHER" id="PTHR45936">
    <property type="entry name" value="TRNA-DIHYDROURIDINE(20) SYNTHASE [NAD(P)+]-LIKE"/>
    <property type="match status" value="1"/>
</dbReference>
<dbReference type="GO" id="GO:0017150">
    <property type="term" value="F:tRNA dihydrouridine synthase activity"/>
    <property type="evidence" value="ECO:0007669"/>
    <property type="project" value="InterPro"/>
</dbReference>
<feature type="compositionally biased region" description="Acidic residues" evidence="9">
    <location>
        <begin position="250"/>
        <end position="261"/>
    </location>
</feature>